<dbReference type="CDD" id="cd02136">
    <property type="entry name" value="PnbA_NfnB-like"/>
    <property type="match status" value="1"/>
</dbReference>
<keyword evidence="6" id="KW-1185">Reference proteome</keyword>
<feature type="domain" description="Nitroreductase" evidence="4">
    <location>
        <begin position="9"/>
        <end position="189"/>
    </location>
</feature>
<evidence type="ECO:0000256" key="3">
    <source>
        <dbReference type="ARBA" id="ARBA00023002"/>
    </source>
</evidence>
<comment type="caution">
    <text evidence="5">The sequence shown here is derived from an EMBL/GenBank/DDBJ whole genome shotgun (WGS) entry which is preliminary data.</text>
</comment>
<evidence type="ECO:0000256" key="1">
    <source>
        <dbReference type="ARBA" id="ARBA00022630"/>
    </source>
</evidence>
<dbReference type="PATRIC" id="fig|1423776.4.peg.1700"/>
<keyword evidence="2" id="KW-0288">FMN</keyword>
<protein>
    <submittedName>
        <fullName evidence="5">Nitroreductase</fullName>
    </submittedName>
</protein>
<proteinExistence type="predicted"/>
<dbReference type="SUPFAM" id="SSF55469">
    <property type="entry name" value="FMN-dependent nitroreductase-like"/>
    <property type="match status" value="1"/>
</dbReference>
<dbReference type="InterPro" id="IPR050627">
    <property type="entry name" value="Nitroreductase/BluB"/>
</dbReference>
<keyword evidence="3" id="KW-0560">Oxidoreductase</keyword>
<dbReference type="AlphaFoldDB" id="A0A0R1LP56"/>
<dbReference type="PANTHER" id="PTHR23026">
    <property type="entry name" value="NADPH NITROREDUCTASE"/>
    <property type="match status" value="1"/>
</dbReference>
<dbReference type="GO" id="GO:0016491">
    <property type="term" value="F:oxidoreductase activity"/>
    <property type="evidence" value="ECO:0007669"/>
    <property type="project" value="UniProtKB-KW"/>
</dbReference>
<dbReference type="InterPro" id="IPR029479">
    <property type="entry name" value="Nitroreductase"/>
</dbReference>
<dbReference type="InterPro" id="IPR000415">
    <property type="entry name" value="Nitroreductase-like"/>
</dbReference>
<dbReference type="STRING" id="1423776.FD04_GL001679"/>
<gene>
    <name evidence="5" type="ORF">FD04_GL001679</name>
</gene>
<evidence type="ECO:0000313" key="5">
    <source>
        <dbReference type="EMBL" id="KRK97643.1"/>
    </source>
</evidence>
<dbReference type="PANTHER" id="PTHR23026:SF90">
    <property type="entry name" value="IODOTYROSINE DEIODINASE 1"/>
    <property type="match status" value="1"/>
</dbReference>
<dbReference type="Pfam" id="PF00881">
    <property type="entry name" value="Nitroreductase"/>
    <property type="match status" value="1"/>
</dbReference>
<reference evidence="5 6" key="1">
    <citation type="journal article" date="2015" name="Genome Announc.">
        <title>Expanding the biotechnology potential of lactobacilli through comparative genomics of 213 strains and associated genera.</title>
        <authorList>
            <person name="Sun Z."/>
            <person name="Harris H.M."/>
            <person name="McCann A."/>
            <person name="Guo C."/>
            <person name="Argimon S."/>
            <person name="Zhang W."/>
            <person name="Yang X."/>
            <person name="Jeffery I.B."/>
            <person name="Cooney J.C."/>
            <person name="Kagawa T.F."/>
            <person name="Liu W."/>
            <person name="Song Y."/>
            <person name="Salvetti E."/>
            <person name="Wrobel A."/>
            <person name="Rasinkangas P."/>
            <person name="Parkhill J."/>
            <person name="Rea M.C."/>
            <person name="O'Sullivan O."/>
            <person name="Ritari J."/>
            <person name="Douillard F.P."/>
            <person name="Paul Ross R."/>
            <person name="Yang R."/>
            <person name="Briner A.E."/>
            <person name="Felis G.E."/>
            <person name="de Vos W.M."/>
            <person name="Barrangou R."/>
            <person name="Klaenhammer T.R."/>
            <person name="Caufield P.W."/>
            <person name="Cui Y."/>
            <person name="Zhang H."/>
            <person name="O'Toole P.W."/>
        </authorList>
    </citation>
    <scope>NUCLEOTIDE SEQUENCE [LARGE SCALE GENOMIC DNA]</scope>
    <source>
        <strain evidence="5 6">DSM 19909</strain>
    </source>
</reference>
<name>A0A0R1LP56_9LACO</name>
<evidence type="ECO:0000259" key="4">
    <source>
        <dbReference type="Pfam" id="PF00881"/>
    </source>
</evidence>
<dbReference type="OrthoDB" id="9812105at2"/>
<accession>A0A0R1LP56</accession>
<dbReference type="EMBL" id="AZEE01000029">
    <property type="protein sequence ID" value="KRK97643.1"/>
    <property type="molecule type" value="Genomic_DNA"/>
</dbReference>
<evidence type="ECO:0000313" key="6">
    <source>
        <dbReference type="Proteomes" id="UP000051160"/>
    </source>
</evidence>
<evidence type="ECO:0000256" key="2">
    <source>
        <dbReference type="ARBA" id="ARBA00022643"/>
    </source>
</evidence>
<dbReference type="RefSeq" id="WP_054701613.1">
    <property type="nucleotide sequence ID" value="NZ_AZEE01000029.1"/>
</dbReference>
<sequence length="213" mass="23694">MADESSQLTRHSVRNFSDKPVDTELIKEIIAEAQHAPSWENAQPWKVYVAVGETARKLREANAEAISQGHKSWAEVTPPQAWADKPQQNITYWQHGMAAYMGDDVQSFRSAGQKLYNAPAILYITIPKNSTNYSAYDTGAFGYGILLAAEAHGVNSLPAYSFARYPDIVRQYFDIPEDEAILLGIGLGYATDAKMNQLQTKREPLDAALQIKD</sequence>
<keyword evidence="1" id="KW-0285">Flavoprotein</keyword>
<dbReference type="Proteomes" id="UP000051160">
    <property type="component" value="Unassembled WGS sequence"/>
</dbReference>
<dbReference type="Gene3D" id="3.40.109.10">
    <property type="entry name" value="NADH Oxidase"/>
    <property type="match status" value="1"/>
</dbReference>
<organism evidence="5 6">
    <name type="scientific">Secundilactobacillus odoratitofui DSM 19909 = JCM 15043</name>
    <dbReference type="NCBI Taxonomy" id="1423776"/>
    <lineage>
        <taxon>Bacteria</taxon>
        <taxon>Bacillati</taxon>
        <taxon>Bacillota</taxon>
        <taxon>Bacilli</taxon>
        <taxon>Lactobacillales</taxon>
        <taxon>Lactobacillaceae</taxon>
        <taxon>Secundilactobacillus</taxon>
    </lineage>
</organism>